<sequence length="170" mass="18989">MTSNSRLYVEYVLKDGTVLDVDPDSDYDCDIVIESSDGEEAVLATQAATAVDQANSPGATLGLDVDSDGELNLIDETGMDPLFQGAHALLRQRFQEMRNDIRGALESRRQQRLSDIRRNNPEGPTRMQLLEITNRAMDCEIKSELEQLSQEEHKDTERLAWAYGIAPMEG</sequence>
<evidence type="ECO:0000313" key="2">
    <source>
        <dbReference type="Proteomes" id="UP000044841"/>
    </source>
</evidence>
<name>A0A0K6FT02_9AGAM</name>
<reference evidence="1 2" key="1">
    <citation type="submission" date="2015-07" db="EMBL/GenBank/DDBJ databases">
        <authorList>
            <person name="Noorani M."/>
        </authorList>
    </citation>
    <scope>NUCLEOTIDE SEQUENCE [LARGE SCALE GENOMIC DNA]</scope>
    <source>
        <strain evidence="1">BBA 69670</strain>
    </source>
</reference>
<dbReference type="Proteomes" id="UP000044841">
    <property type="component" value="Unassembled WGS sequence"/>
</dbReference>
<gene>
    <name evidence="1" type="ORF">RSOLAG22IIIB_08353</name>
</gene>
<proteinExistence type="predicted"/>
<organism evidence="1 2">
    <name type="scientific">Rhizoctonia solani</name>
    <dbReference type="NCBI Taxonomy" id="456999"/>
    <lineage>
        <taxon>Eukaryota</taxon>
        <taxon>Fungi</taxon>
        <taxon>Dikarya</taxon>
        <taxon>Basidiomycota</taxon>
        <taxon>Agaricomycotina</taxon>
        <taxon>Agaricomycetes</taxon>
        <taxon>Cantharellales</taxon>
        <taxon>Ceratobasidiaceae</taxon>
        <taxon>Rhizoctonia</taxon>
    </lineage>
</organism>
<accession>A0A0K6FT02</accession>
<evidence type="ECO:0000313" key="1">
    <source>
        <dbReference type="EMBL" id="CUA69227.1"/>
    </source>
</evidence>
<keyword evidence="2" id="KW-1185">Reference proteome</keyword>
<dbReference type="AlphaFoldDB" id="A0A0K6FT02"/>
<dbReference type="EMBL" id="CYGV01000702">
    <property type="protein sequence ID" value="CUA69227.1"/>
    <property type="molecule type" value="Genomic_DNA"/>
</dbReference>
<protein>
    <submittedName>
        <fullName evidence="1">Uncharacterized protein</fullName>
    </submittedName>
</protein>